<evidence type="ECO:0000256" key="9">
    <source>
        <dbReference type="SAM" id="MobiDB-lite"/>
    </source>
</evidence>
<gene>
    <name evidence="11" type="ORF">FG385_14050</name>
</gene>
<evidence type="ECO:0000259" key="10">
    <source>
        <dbReference type="PROSITE" id="PS50968"/>
    </source>
</evidence>
<evidence type="ECO:0000256" key="7">
    <source>
        <dbReference type="ARBA" id="ARBA00023267"/>
    </source>
</evidence>
<dbReference type="EMBL" id="VDFW01000010">
    <property type="protein sequence ID" value="TNC25763.1"/>
    <property type="molecule type" value="Genomic_DNA"/>
</dbReference>
<dbReference type="Gene3D" id="2.40.50.100">
    <property type="match status" value="1"/>
</dbReference>
<feature type="region of interest" description="Disordered" evidence="9">
    <location>
        <begin position="42"/>
        <end position="99"/>
    </location>
</feature>
<dbReference type="PROSITE" id="PS50968">
    <property type="entry name" value="BIOTINYL_LIPOYL"/>
    <property type="match status" value="1"/>
</dbReference>
<evidence type="ECO:0000256" key="2">
    <source>
        <dbReference type="ARBA" id="ARBA00017562"/>
    </source>
</evidence>
<comment type="caution">
    <text evidence="11">The sequence shown here is derived from an EMBL/GenBank/DDBJ whole genome shotgun (WGS) entry which is preliminary data.</text>
</comment>
<evidence type="ECO:0000256" key="3">
    <source>
        <dbReference type="ARBA" id="ARBA00022516"/>
    </source>
</evidence>
<protein>
    <recommendedName>
        <fullName evidence="2 8">Biotin carboxyl carrier protein of acetyl-CoA carboxylase</fullName>
    </recommendedName>
</protein>
<evidence type="ECO:0000313" key="11">
    <source>
        <dbReference type="EMBL" id="TNC25763.1"/>
    </source>
</evidence>
<dbReference type="InterPro" id="IPR000089">
    <property type="entry name" value="Biotin_lipoyl"/>
</dbReference>
<comment type="function">
    <text evidence="8">This protein is a component of the acetyl coenzyme A carboxylase complex; first, biotin carboxylase catalyzes the carboxylation of the carrier protein and then the transcarboxylase transfers the carboxyl group to form malonyl-CoA.</text>
</comment>
<dbReference type="SUPFAM" id="SSF51230">
    <property type="entry name" value="Single hybrid motif"/>
    <property type="match status" value="1"/>
</dbReference>
<dbReference type="GO" id="GO:0006633">
    <property type="term" value="P:fatty acid biosynthetic process"/>
    <property type="evidence" value="ECO:0007669"/>
    <property type="project" value="UniProtKB-UniPathway"/>
</dbReference>
<dbReference type="Proteomes" id="UP000305546">
    <property type="component" value="Unassembled WGS sequence"/>
</dbReference>
<keyword evidence="5 8" id="KW-0443">Lipid metabolism</keyword>
<keyword evidence="12" id="KW-1185">Reference proteome</keyword>
<dbReference type="InterPro" id="IPR001249">
    <property type="entry name" value="AcCoA_biotinCC"/>
</dbReference>
<dbReference type="AlphaFoldDB" id="A0A5C4M368"/>
<keyword evidence="3 8" id="KW-0444">Lipid biosynthesis</keyword>
<dbReference type="RefSeq" id="WP_139097148.1">
    <property type="nucleotide sequence ID" value="NZ_VDFW01000010.1"/>
</dbReference>
<reference evidence="11 12" key="1">
    <citation type="submission" date="2019-06" db="EMBL/GenBank/DDBJ databases">
        <title>Amycolatopsis alkalitolerans sp. nov., isolated from Gastrodia elata Blume.</title>
        <authorList>
            <person name="Narsing Rao M.P."/>
            <person name="Li W.J."/>
        </authorList>
    </citation>
    <scope>NUCLEOTIDE SEQUENCE [LARGE SCALE GENOMIC DNA]</scope>
    <source>
        <strain evidence="11 12">SYSUP0005</strain>
    </source>
</reference>
<dbReference type="CDD" id="cd06850">
    <property type="entry name" value="biotinyl_domain"/>
    <property type="match status" value="1"/>
</dbReference>
<comment type="pathway">
    <text evidence="1 8">Lipid metabolism; fatty acid biosynthesis.</text>
</comment>
<keyword evidence="4 8" id="KW-0276">Fatty acid metabolism</keyword>
<keyword evidence="7 8" id="KW-0092">Biotin</keyword>
<proteinExistence type="predicted"/>
<accession>A0A5C4M368</accession>
<dbReference type="InterPro" id="IPR050709">
    <property type="entry name" value="Biotin_Carboxyl_Carrier/Decarb"/>
</dbReference>
<dbReference type="PANTHER" id="PTHR45266">
    <property type="entry name" value="OXALOACETATE DECARBOXYLASE ALPHA CHAIN"/>
    <property type="match status" value="1"/>
</dbReference>
<keyword evidence="6 8" id="KW-0275">Fatty acid biosynthesis</keyword>
<dbReference type="PANTHER" id="PTHR45266:SF3">
    <property type="entry name" value="OXALOACETATE DECARBOXYLASE ALPHA CHAIN"/>
    <property type="match status" value="1"/>
</dbReference>
<dbReference type="Pfam" id="PF00364">
    <property type="entry name" value="Biotin_lipoyl"/>
    <property type="match status" value="1"/>
</dbReference>
<dbReference type="UniPathway" id="UPA00094"/>
<dbReference type="GO" id="GO:0003989">
    <property type="term" value="F:acetyl-CoA carboxylase activity"/>
    <property type="evidence" value="ECO:0007669"/>
    <property type="project" value="InterPro"/>
</dbReference>
<sequence length="152" mass="16013">MDQLSFTEVGDVLGLIRQLDCDTFELECGDFRISVCRAGTADPPVASGPAAAPEPTEPARPVEPAEQPGEPDAAVAVSSPMTGTFYRSPAPGEPPCASVGEQVAKGQTVALIEVMKLFTELKAEVAGTVVRIDAEDGCLVEYGQPLIWIEPR</sequence>
<organism evidence="11 12">
    <name type="scientific">Amycolatopsis alkalitolerans</name>
    <dbReference type="NCBI Taxonomy" id="2547244"/>
    <lineage>
        <taxon>Bacteria</taxon>
        <taxon>Bacillati</taxon>
        <taxon>Actinomycetota</taxon>
        <taxon>Actinomycetes</taxon>
        <taxon>Pseudonocardiales</taxon>
        <taxon>Pseudonocardiaceae</taxon>
        <taxon>Amycolatopsis</taxon>
    </lineage>
</organism>
<evidence type="ECO:0000256" key="6">
    <source>
        <dbReference type="ARBA" id="ARBA00023160"/>
    </source>
</evidence>
<feature type="domain" description="Lipoyl-binding" evidence="10">
    <location>
        <begin position="74"/>
        <end position="150"/>
    </location>
</feature>
<evidence type="ECO:0000313" key="12">
    <source>
        <dbReference type="Proteomes" id="UP000305546"/>
    </source>
</evidence>
<dbReference type="InterPro" id="IPR001882">
    <property type="entry name" value="Biotin_BS"/>
</dbReference>
<dbReference type="PROSITE" id="PS00188">
    <property type="entry name" value="BIOTIN"/>
    <property type="match status" value="1"/>
</dbReference>
<evidence type="ECO:0000256" key="1">
    <source>
        <dbReference type="ARBA" id="ARBA00005194"/>
    </source>
</evidence>
<dbReference type="GO" id="GO:0009317">
    <property type="term" value="C:acetyl-CoA carboxylase complex"/>
    <property type="evidence" value="ECO:0007669"/>
    <property type="project" value="InterPro"/>
</dbReference>
<evidence type="ECO:0000256" key="4">
    <source>
        <dbReference type="ARBA" id="ARBA00022832"/>
    </source>
</evidence>
<dbReference type="PRINTS" id="PR01071">
    <property type="entry name" value="ACOABIOTINCC"/>
</dbReference>
<dbReference type="OrthoDB" id="9811735at2"/>
<evidence type="ECO:0000256" key="5">
    <source>
        <dbReference type="ARBA" id="ARBA00023098"/>
    </source>
</evidence>
<name>A0A5C4M368_9PSEU</name>
<dbReference type="InterPro" id="IPR011053">
    <property type="entry name" value="Single_hybrid_motif"/>
</dbReference>
<evidence type="ECO:0000256" key="8">
    <source>
        <dbReference type="RuleBase" id="RU364072"/>
    </source>
</evidence>